<evidence type="ECO:0000256" key="2">
    <source>
        <dbReference type="ARBA" id="ARBA00022692"/>
    </source>
</evidence>
<feature type="compositionally biased region" description="Basic and acidic residues" evidence="7">
    <location>
        <begin position="107"/>
        <end position="120"/>
    </location>
</feature>
<evidence type="ECO:0000313" key="10">
    <source>
        <dbReference type="Proteomes" id="UP001630127"/>
    </source>
</evidence>
<proteinExistence type="predicted"/>
<comment type="caution">
    <text evidence="9">The sequence shown here is derived from an EMBL/GenBank/DDBJ whole genome shotgun (WGS) entry which is preliminary data.</text>
</comment>
<feature type="region of interest" description="Disordered" evidence="7">
    <location>
        <begin position="305"/>
        <end position="340"/>
    </location>
</feature>
<evidence type="ECO:0000313" key="9">
    <source>
        <dbReference type="EMBL" id="KAL3533088.1"/>
    </source>
</evidence>
<feature type="domain" description="Reticulon" evidence="8">
    <location>
        <begin position="427"/>
        <end position="580"/>
    </location>
</feature>
<feature type="region of interest" description="Disordered" evidence="7">
    <location>
        <begin position="653"/>
        <end position="683"/>
    </location>
</feature>
<evidence type="ECO:0000256" key="6">
    <source>
        <dbReference type="RuleBase" id="RU363132"/>
    </source>
</evidence>
<sequence length="683" mass="76155">MDVGRRKGAASSRTGGVVAGSVWESRMKLDEVKGGIKVFNGEENSNNNNNSEENDENNGIVAVVQVDKKVNLMRPKLSPPPPVGANGKRKTWKSESSEGSPIQIARQRSETSKNLEEQCKELSMSADGIKKSPTIQNKKKRSEAVKDLSASFDGTERGPIQSMKTRSLSQKVSSESSDGNEKNSAPLRKLKSESIKALTDNATANEKNSELRKVKSESTKVLDESSDGNGKNSLQLVIAKSEVSSKEFDDTGNGIKGQPQKEKVVEESNNRPNENSMVGIKKTRSDENCKDFDVCEEKVITSNFSNVGQAKSPPKAEETDDFDDADGDEEDWDDEELSDEEIEVEIEKKSLVVKEITIQEQKPKKVVVEEKKFKNSNERPVSIPSIVMKQSPPIVSHARIHPIPAKTRPIPDEFHGIPRTHGKLQSFVDLVMWRDVSKSAFVFGIGTFGIISSSYTKDLNISLISVLSYLGLVYLAAIFLFRSFISRGDLDDSSLGYVVGEEEAVWLVKMILPYLNEFLLKIKALFSGDPATTMKMAVLLFVLARCGSSITIWKMAKLGFFGVFTVPKVCSSYSTQLTAYGTFWIRRFRDAWESCSHKKAVAFAIFTIVWNLSSIVARIWAVFMLFVAFRYYQPSFMREGWATSDDQQTRVEDSAQSVQMGAHTQRQRRRPVLTETGKHKKPF</sequence>
<feature type="compositionally biased region" description="Basic and acidic residues" evidence="7">
    <location>
        <begin position="207"/>
        <end position="223"/>
    </location>
</feature>
<feature type="transmembrane region" description="Helical" evidence="6">
    <location>
        <begin position="600"/>
        <end position="629"/>
    </location>
</feature>
<dbReference type="PANTHER" id="PTHR46626:SF1">
    <property type="entry name" value="RETICULON-LIKE PROTEIN B21"/>
    <property type="match status" value="1"/>
</dbReference>
<name>A0ABD3APT6_9GENT</name>
<feature type="transmembrane region" description="Helical" evidence="6">
    <location>
        <begin position="536"/>
        <end position="556"/>
    </location>
</feature>
<keyword evidence="3 6" id="KW-0256">Endoplasmic reticulum</keyword>
<evidence type="ECO:0000259" key="8">
    <source>
        <dbReference type="PROSITE" id="PS50845"/>
    </source>
</evidence>
<feature type="region of interest" description="Disordered" evidence="7">
    <location>
        <begin position="73"/>
        <end position="282"/>
    </location>
</feature>
<feature type="compositionally biased region" description="Basic and acidic residues" evidence="7">
    <location>
        <begin position="259"/>
        <end position="269"/>
    </location>
</feature>
<dbReference type="EMBL" id="JBJUIK010000003">
    <property type="protein sequence ID" value="KAL3533088.1"/>
    <property type="molecule type" value="Genomic_DNA"/>
</dbReference>
<keyword evidence="10" id="KW-1185">Reference proteome</keyword>
<dbReference type="Pfam" id="PF02453">
    <property type="entry name" value="Reticulon"/>
    <property type="match status" value="1"/>
</dbReference>
<feature type="compositionally biased region" description="Polar residues" evidence="7">
    <location>
        <begin position="162"/>
        <end position="177"/>
    </location>
</feature>
<feature type="compositionally biased region" description="Polar residues" evidence="7">
    <location>
        <begin position="654"/>
        <end position="664"/>
    </location>
</feature>
<dbReference type="InterPro" id="IPR044647">
    <property type="entry name" value="RTNLB17/18/21"/>
</dbReference>
<feature type="compositionally biased region" description="Low complexity" evidence="7">
    <location>
        <begin position="41"/>
        <end position="51"/>
    </location>
</feature>
<feature type="transmembrane region" description="Helical" evidence="6">
    <location>
        <begin position="461"/>
        <end position="481"/>
    </location>
</feature>
<dbReference type="InterPro" id="IPR003388">
    <property type="entry name" value="Reticulon"/>
</dbReference>
<feature type="transmembrane region" description="Helical" evidence="6">
    <location>
        <begin position="439"/>
        <end position="455"/>
    </location>
</feature>
<evidence type="ECO:0000256" key="1">
    <source>
        <dbReference type="ARBA" id="ARBA00004477"/>
    </source>
</evidence>
<evidence type="ECO:0000256" key="5">
    <source>
        <dbReference type="ARBA" id="ARBA00023136"/>
    </source>
</evidence>
<reference evidence="9 10" key="1">
    <citation type="submission" date="2024-11" db="EMBL/GenBank/DDBJ databases">
        <title>A near-complete genome assembly of Cinchona calisaya.</title>
        <authorList>
            <person name="Lian D.C."/>
            <person name="Zhao X.W."/>
            <person name="Wei L."/>
        </authorList>
    </citation>
    <scope>NUCLEOTIDE SEQUENCE [LARGE SCALE GENOMIC DNA]</scope>
    <source>
        <tissue evidence="9">Nenye</tissue>
    </source>
</reference>
<dbReference type="GO" id="GO:0005789">
    <property type="term" value="C:endoplasmic reticulum membrane"/>
    <property type="evidence" value="ECO:0007669"/>
    <property type="project" value="UniProtKB-SubCell"/>
</dbReference>
<feature type="compositionally biased region" description="Acidic residues" evidence="7">
    <location>
        <begin position="318"/>
        <end position="340"/>
    </location>
</feature>
<feature type="region of interest" description="Disordered" evidence="7">
    <location>
        <begin position="1"/>
        <end position="20"/>
    </location>
</feature>
<dbReference type="PANTHER" id="PTHR46626">
    <property type="entry name" value="RETICULON-LIKE PROTEIN B17"/>
    <property type="match status" value="1"/>
</dbReference>
<evidence type="ECO:0000256" key="7">
    <source>
        <dbReference type="SAM" id="MobiDB-lite"/>
    </source>
</evidence>
<comment type="subcellular location">
    <subcellularLocation>
        <location evidence="1 6">Endoplasmic reticulum membrane</location>
        <topology evidence="1 6">Multi-pass membrane protein</topology>
    </subcellularLocation>
</comment>
<keyword evidence="5 6" id="KW-0472">Membrane</keyword>
<protein>
    <recommendedName>
        <fullName evidence="6">Reticulon-like protein</fullName>
    </recommendedName>
</protein>
<organism evidence="9 10">
    <name type="scientific">Cinchona calisaya</name>
    <dbReference type="NCBI Taxonomy" id="153742"/>
    <lineage>
        <taxon>Eukaryota</taxon>
        <taxon>Viridiplantae</taxon>
        <taxon>Streptophyta</taxon>
        <taxon>Embryophyta</taxon>
        <taxon>Tracheophyta</taxon>
        <taxon>Spermatophyta</taxon>
        <taxon>Magnoliopsida</taxon>
        <taxon>eudicotyledons</taxon>
        <taxon>Gunneridae</taxon>
        <taxon>Pentapetalae</taxon>
        <taxon>asterids</taxon>
        <taxon>lamiids</taxon>
        <taxon>Gentianales</taxon>
        <taxon>Rubiaceae</taxon>
        <taxon>Cinchonoideae</taxon>
        <taxon>Cinchoneae</taxon>
        <taxon>Cinchona</taxon>
    </lineage>
</organism>
<evidence type="ECO:0000256" key="4">
    <source>
        <dbReference type="ARBA" id="ARBA00022989"/>
    </source>
</evidence>
<dbReference type="Proteomes" id="UP001630127">
    <property type="component" value="Unassembled WGS sequence"/>
</dbReference>
<keyword evidence="4 6" id="KW-1133">Transmembrane helix</keyword>
<dbReference type="AlphaFoldDB" id="A0ABD3APT6"/>
<keyword evidence="2 6" id="KW-0812">Transmembrane</keyword>
<gene>
    <name evidence="9" type="ORF">ACH5RR_006609</name>
</gene>
<accession>A0ABD3APT6</accession>
<dbReference type="PROSITE" id="PS50845">
    <property type="entry name" value="RETICULON"/>
    <property type="match status" value="1"/>
</dbReference>
<feature type="region of interest" description="Disordered" evidence="7">
    <location>
        <begin position="38"/>
        <end position="59"/>
    </location>
</feature>
<evidence type="ECO:0000256" key="3">
    <source>
        <dbReference type="ARBA" id="ARBA00022824"/>
    </source>
</evidence>